<name>A0A010YK94_9ACTN</name>
<dbReference type="PANTHER" id="PTHR43377:SF1">
    <property type="entry name" value="BILIVERDIN REDUCTASE A"/>
    <property type="match status" value="1"/>
</dbReference>
<dbReference type="OrthoDB" id="256869at2"/>
<dbReference type="PANTHER" id="PTHR43377">
    <property type="entry name" value="BILIVERDIN REDUCTASE A"/>
    <property type="match status" value="1"/>
</dbReference>
<evidence type="ECO:0000313" key="4">
    <source>
        <dbReference type="Proteomes" id="UP000021053"/>
    </source>
</evidence>
<dbReference type="Proteomes" id="UP000021053">
    <property type="component" value="Unassembled WGS sequence"/>
</dbReference>
<dbReference type="InterPro" id="IPR055170">
    <property type="entry name" value="GFO_IDH_MocA-like_dom"/>
</dbReference>
<dbReference type="Gene3D" id="3.40.50.720">
    <property type="entry name" value="NAD(P)-binding Rossmann-like Domain"/>
    <property type="match status" value="1"/>
</dbReference>
<feature type="domain" description="GFO/IDH/MocA-like oxidoreductase" evidence="2">
    <location>
        <begin position="128"/>
        <end position="235"/>
    </location>
</feature>
<comment type="caution">
    <text evidence="3">The sequence shown here is derived from an EMBL/GenBank/DDBJ whole genome shotgun (WGS) entry which is preliminary data.</text>
</comment>
<dbReference type="Pfam" id="PF22725">
    <property type="entry name" value="GFO_IDH_MocA_C3"/>
    <property type="match status" value="1"/>
</dbReference>
<reference evidence="3 4" key="1">
    <citation type="submission" date="2013-07" db="EMBL/GenBank/DDBJ databases">
        <authorList>
            <consortium name="DOE Joint Genome Institute"/>
            <person name="Eisen J."/>
            <person name="Huntemann M."/>
            <person name="Han J."/>
            <person name="Chen A."/>
            <person name="Kyrpides N."/>
            <person name="Mavromatis K."/>
            <person name="Markowitz V."/>
            <person name="Palaniappan K."/>
            <person name="Ivanova N."/>
            <person name="Schaumberg A."/>
            <person name="Pati A."/>
            <person name="Liolios K."/>
            <person name="Nordberg H.P."/>
            <person name="Cantor M.N."/>
            <person name="Hua S.X."/>
            <person name="Woyke T."/>
        </authorList>
    </citation>
    <scope>NUCLEOTIDE SEQUENCE [LARGE SCALE GENOMIC DNA]</scope>
    <source>
        <strain evidence="3 4">DSM 44712</strain>
    </source>
</reference>
<evidence type="ECO:0000313" key="3">
    <source>
        <dbReference type="EMBL" id="EXG80655.1"/>
    </source>
</evidence>
<sequence>MRVAVIGAGAIARPHVAAWTSLGAHVRIHSSHGASALARAYGGTAVDTLEECLDGVEVVDVCTPTPTHAPIVLAAAARRLHVVCEKPLALDHRTAAGLIDACRDAGVRLFPGHVVRYFPAYAAAHRLVTEQGTVGRVAVTRLSRTTMTPSAPWLTDPARSGGVLVDQMIHDFDFARWIAGPVVDVFARLTGGPPWTGHALLRHESGALTQVTGQWGRPGTAFRTSFAIRGSSGGLDHDSRDTAPLRWEPEPPADALLPAFDATGSPFRAELADFVTALRTGAPARVTPEDSLAALDVALAAVRSVRENRPVDPKEVAA</sequence>
<dbReference type="InterPro" id="IPR000683">
    <property type="entry name" value="Gfo/Idh/MocA-like_OxRdtase_N"/>
</dbReference>
<dbReference type="SUPFAM" id="SSF55347">
    <property type="entry name" value="Glyceraldehyde-3-phosphate dehydrogenase-like, C-terminal domain"/>
    <property type="match status" value="1"/>
</dbReference>
<protein>
    <submittedName>
        <fullName evidence="3">Putative dehydrogenase</fullName>
    </submittedName>
</protein>
<dbReference type="SUPFAM" id="SSF51735">
    <property type="entry name" value="NAD(P)-binding Rossmann-fold domains"/>
    <property type="match status" value="1"/>
</dbReference>
<dbReference type="RefSeq" id="WP_035849646.1">
    <property type="nucleotide sequence ID" value="NZ_KK073874.1"/>
</dbReference>
<dbReference type="EMBL" id="JFBT01000001">
    <property type="protein sequence ID" value="EXG80655.1"/>
    <property type="molecule type" value="Genomic_DNA"/>
</dbReference>
<feature type="domain" description="Gfo/Idh/MocA-like oxidoreductase N-terminal" evidence="1">
    <location>
        <begin position="1"/>
        <end position="113"/>
    </location>
</feature>
<accession>A0A010YK94</accession>
<dbReference type="Pfam" id="PF01408">
    <property type="entry name" value="GFO_IDH_MocA"/>
    <property type="match status" value="1"/>
</dbReference>
<dbReference type="HOGENOM" id="CLU_023194_1_2_11"/>
<dbReference type="GO" id="GO:0000166">
    <property type="term" value="F:nucleotide binding"/>
    <property type="evidence" value="ECO:0007669"/>
    <property type="project" value="InterPro"/>
</dbReference>
<dbReference type="InterPro" id="IPR051450">
    <property type="entry name" value="Gfo/Idh/MocA_Oxidoreductases"/>
</dbReference>
<dbReference type="InterPro" id="IPR036291">
    <property type="entry name" value="NAD(P)-bd_dom_sf"/>
</dbReference>
<organism evidence="3 4">
    <name type="scientific">Cryptosporangium arvum DSM 44712</name>
    <dbReference type="NCBI Taxonomy" id="927661"/>
    <lineage>
        <taxon>Bacteria</taxon>
        <taxon>Bacillati</taxon>
        <taxon>Actinomycetota</taxon>
        <taxon>Actinomycetes</taxon>
        <taxon>Cryptosporangiales</taxon>
        <taxon>Cryptosporangiaceae</taxon>
        <taxon>Cryptosporangium</taxon>
    </lineage>
</organism>
<keyword evidence="4" id="KW-1185">Reference proteome</keyword>
<evidence type="ECO:0000259" key="2">
    <source>
        <dbReference type="Pfam" id="PF22725"/>
    </source>
</evidence>
<dbReference type="Gene3D" id="3.30.360.10">
    <property type="entry name" value="Dihydrodipicolinate Reductase, domain 2"/>
    <property type="match status" value="1"/>
</dbReference>
<proteinExistence type="predicted"/>
<dbReference type="AlphaFoldDB" id="A0A010YK94"/>
<evidence type="ECO:0000259" key="1">
    <source>
        <dbReference type="Pfam" id="PF01408"/>
    </source>
</evidence>
<gene>
    <name evidence="3" type="ORF">CryarDRAFT_1739</name>
</gene>